<dbReference type="Gramene" id="PRQ18558">
    <property type="protein sequence ID" value="PRQ18558"/>
    <property type="gene ID" value="RchiOBHm_Chr7g0207381"/>
</dbReference>
<dbReference type="STRING" id="74649.A0A2P6P9F7"/>
<gene>
    <name evidence="2" type="ORF">RchiOBHm_Chr7g0207381</name>
</gene>
<evidence type="ECO:0000313" key="3">
    <source>
        <dbReference type="Proteomes" id="UP000238479"/>
    </source>
</evidence>
<keyword evidence="3" id="KW-1185">Reference proteome</keyword>
<keyword evidence="1" id="KW-0472">Membrane</keyword>
<protein>
    <submittedName>
        <fullName evidence="2">Uncharacterized protein</fullName>
    </submittedName>
</protein>
<feature type="transmembrane region" description="Helical" evidence="1">
    <location>
        <begin position="12"/>
        <end position="32"/>
    </location>
</feature>
<dbReference type="Proteomes" id="UP000238479">
    <property type="component" value="Chromosome 7"/>
</dbReference>
<dbReference type="EMBL" id="PDCK01000045">
    <property type="protein sequence ID" value="PRQ18558.1"/>
    <property type="molecule type" value="Genomic_DNA"/>
</dbReference>
<comment type="caution">
    <text evidence="2">The sequence shown here is derived from an EMBL/GenBank/DDBJ whole genome shotgun (WGS) entry which is preliminary data.</text>
</comment>
<dbReference type="AlphaFoldDB" id="A0A2P6P9F7"/>
<keyword evidence="1" id="KW-0812">Transmembrane</keyword>
<evidence type="ECO:0000313" key="2">
    <source>
        <dbReference type="EMBL" id="PRQ18558.1"/>
    </source>
</evidence>
<organism evidence="2 3">
    <name type="scientific">Rosa chinensis</name>
    <name type="common">China rose</name>
    <dbReference type="NCBI Taxonomy" id="74649"/>
    <lineage>
        <taxon>Eukaryota</taxon>
        <taxon>Viridiplantae</taxon>
        <taxon>Streptophyta</taxon>
        <taxon>Embryophyta</taxon>
        <taxon>Tracheophyta</taxon>
        <taxon>Spermatophyta</taxon>
        <taxon>Magnoliopsida</taxon>
        <taxon>eudicotyledons</taxon>
        <taxon>Gunneridae</taxon>
        <taxon>Pentapetalae</taxon>
        <taxon>rosids</taxon>
        <taxon>fabids</taxon>
        <taxon>Rosales</taxon>
        <taxon>Rosaceae</taxon>
        <taxon>Rosoideae</taxon>
        <taxon>Rosoideae incertae sedis</taxon>
        <taxon>Rosa</taxon>
    </lineage>
</organism>
<reference evidence="2 3" key="1">
    <citation type="journal article" date="2018" name="Nat. Genet.">
        <title>The Rosa genome provides new insights in the design of modern roses.</title>
        <authorList>
            <person name="Bendahmane M."/>
        </authorList>
    </citation>
    <scope>NUCLEOTIDE SEQUENCE [LARGE SCALE GENOMIC DNA]</scope>
    <source>
        <strain evidence="3">cv. Old Blush</strain>
    </source>
</reference>
<keyword evidence="1" id="KW-1133">Transmembrane helix</keyword>
<sequence>MQRKKKSNSKMWIIVGSVLSGLPLLVFMLVWVHKYKERKHLEEMEKAADLEEALHMTTVGDTKAH</sequence>
<accession>A0A2P6P9F7</accession>
<proteinExistence type="predicted"/>
<name>A0A2P6P9F7_ROSCH</name>
<evidence type="ECO:0000256" key="1">
    <source>
        <dbReference type="SAM" id="Phobius"/>
    </source>
</evidence>